<gene>
    <name evidence="3" type="ORF">CNE99_02585</name>
</gene>
<evidence type="ECO:0000256" key="2">
    <source>
        <dbReference type="SAM" id="SignalP"/>
    </source>
</evidence>
<feature type="signal peptide" evidence="2">
    <location>
        <begin position="1"/>
        <end position="29"/>
    </location>
</feature>
<feature type="compositionally biased region" description="Acidic residues" evidence="1">
    <location>
        <begin position="31"/>
        <end position="40"/>
    </location>
</feature>
<feature type="chain" id="PRO_5012720908" evidence="2">
    <location>
        <begin position="30"/>
        <end position="97"/>
    </location>
</feature>
<feature type="region of interest" description="Disordered" evidence="1">
    <location>
        <begin position="28"/>
        <end position="73"/>
    </location>
</feature>
<keyword evidence="2" id="KW-0732">Signal</keyword>
<accession>A0A2A5WY47</accession>
<evidence type="ECO:0000256" key="1">
    <source>
        <dbReference type="SAM" id="MobiDB-lite"/>
    </source>
</evidence>
<dbReference type="Proteomes" id="UP000219327">
    <property type="component" value="Unassembled WGS sequence"/>
</dbReference>
<dbReference type="AlphaFoldDB" id="A0A2A5WY47"/>
<reference evidence="3 4" key="1">
    <citation type="submission" date="2017-08" db="EMBL/GenBank/DDBJ databases">
        <title>Fine stratification of microbial communities through a metagenomic profile of the photic zone.</title>
        <authorList>
            <person name="Haro-Moreno J.M."/>
            <person name="Lopez-Perez M."/>
            <person name="De La Torre J."/>
            <person name="Picazo A."/>
            <person name="Camacho A."/>
            <person name="Rodriguez-Valera F."/>
        </authorList>
    </citation>
    <scope>NUCLEOTIDE SEQUENCE [LARGE SCALE GENOMIC DNA]</scope>
    <source>
        <strain evidence="3">MED-G24</strain>
    </source>
</reference>
<organism evidence="3 4">
    <name type="scientific">OM182 bacterium MED-G24</name>
    <dbReference type="NCBI Taxonomy" id="1986255"/>
    <lineage>
        <taxon>Bacteria</taxon>
        <taxon>Pseudomonadati</taxon>
        <taxon>Pseudomonadota</taxon>
        <taxon>Gammaproteobacteria</taxon>
        <taxon>OMG group</taxon>
        <taxon>OM182 clade</taxon>
    </lineage>
</organism>
<protein>
    <submittedName>
        <fullName evidence="3">Uncharacterized protein</fullName>
    </submittedName>
</protein>
<dbReference type="EMBL" id="NTKD01000007">
    <property type="protein sequence ID" value="PDH40986.1"/>
    <property type="molecule type" value="Genomic_DNA"/>
</dbReference>
<sequence length="97" mass="11017">MTDRLLSYPRRWSLSLLMMMLVMSTPAWAEEAPEPTEQADEATPTAEETTEVIPDDDTDDANSGDRGSRWNMQRAVRDFVPSEEIEVDKPVDFPTNI</sequence>
<name>A0A2A5WY47_9GAMM</name>
<proteinExistence type="predicted"/>
<evidence type="ECO:0000313" key="3">
    <source>
        <dbReference type="EMBL" id="PDH40986.1"/>
    </source>
</evidence>
<feature type="compositionally biased region" description="Acidic residues" evidence="1">
    <location>
        <begin position="48"/>
        <end position="62"/>
    </location>
</feature>
<comment type="caution">
    <text evidence="3">The sequence shown here is derived from an EMBL/GenBank/DDBJ whole genome shotgun (WGS) entry which is preliminary data.</text>
</comment>
<evidence type="ECO:0000313" key="4">
    <source>
        <dbReference type="Proteomes" id="UP000219327"/>
    </source>
</evidence>